<evidence type="ECO:0000313" key="2">
    <source>
        <dbReference type="EMBL" id="NNU81379.1"/>
    </source>
</evidence>
<accession>A0A849L4V2</accession>
<organism evidence="2 3">
    <name type="scientific">Halovulum dunhuangense</name>
    <dbReference type="NCBI Taxonomy" id="1505036"/>
    <lineage>
        <taxon>Bacteria</taxon>
        <taxon>Pseudomonadati</taxon>
        <taxon>Pseudomonadota</taxon>
        <taxon>Alphaproteobacteria</taxon>
        <taxon>Rhodobacterales</taxon>
        <taxon>Paracoccaceae</taxon>
        <taxon>Halovulum</taxon>
    </lineage>
</organism>
<dbReference type="EMBL" id="JABFBC010000002">
    <property type="protein sequence ID" value="NNU81379.1"/>
    <property type="molecule type" value="Genomic_DNA"/>
</dbReference>
<evidence type="ECO:0000313" key="3">
    <source>
        <dbReference type="Proteomes" id="UP000572377"/>
    </source>
</evidence>
<sequence>MKRHVFTFLAVFVLTSASTLAQAPLRIASSDNFSLLCINADACGDGKDLARPGEQVLAEMEAVTVWLTELGFPENGTLETSSDTGKEILRIDPRPAGENECPIGTTACFKIDMLGNPRIFLPLENLDDILDRPSFLAHEYLHSLQIPRQAGAVNWLREAVATAVGFAWDARRGLGVGIYPPFYNMTLDRRFFDAGDPGYGNWAYLLALGDAMGSRDSVAYLADAAFMREVELYTSAESAMTPFYDGSKVGGQTFDRFFPRFVARFNNMERRDGEYFYYTDITEQTVSFAGTDGFETREIEGSALPYAVKPLRLKLEIGPAGAQRDPKDRLLMADIEIVSGDAMEALTIVSEHAMGETQHRKSYMIDGSDPTDELGLMRVVHAPTQVGNGAEASAFRLRVRTTPVELAPPVCFQAGSPADFEPVGFDAGHTDNWRLVTDNGTAEGLTITPARAGRMEVHVEIDSPVTRQEGTLDPRRPESTRVSLGSFQVAGDDCMIRLTMGKAVLTYSTVGSYTEFLTPTGEAMYFAPADMAIYDGGWKPLPPMAKQMVLGRMMAQMPLASSTAPGEDEARGLFLSRMPHAFSRRFGWANLRRARGLDGGRTERTPAACPDGASGCTTTTFSMDGNAVPVVFDAQNRPVAATFASETIRFDYGNWNIRRPPGW</sequence>
<dbReference type="Proteomes" id="UP000572377">
    <property type="component" value="Unassembled WGS sequence"/>
</dbReference>
<reference evidence="2 3" key="1">
    <citation type="submission" date="2020-05" db="EMBL/GenBank/DDBJ databases">
        <title>Gimesia benthica sp. nov., a novel planctomycete isolated from a deep-sea water sample of the Northwest Indian Ocean.</title>
        <authorList>
            <person name="Wang J."/>
            <person name="Ruan C."/>
            <person name="Song L."/>
            <person name="Zhu Y."/>
            <person name="Li A."/>
            <person name="Zheng X."/>
            <person name="Wang L."/>
            <person name="Lu Z."/>
            <person name="Huang Y."/>
            <person name="Du W."/>
            <person name="Zhou Y."/>
            <person name="Huang L."/>
            <person name="Dai X."/>
        </authorList>
    </citation>
    <scope>NUCLEOTIDE SEQUENCE [LARGE SCALE GENOMIC DNA]</scope>
    <source>
        <strain evidence="2 3">YYQ-30</strain>
    </source>
</reference>
<keyword evidence="1" id="KW-0732">Signal</keyword>
<evidence type="ECO:0000256" key="1">
    <source>
        <dbReference type="SAM" id="SignalP"/>
    </source>
</evidence>
<keyword evidence="3" id="KW-1185">Reference proteome</keyword>
<feature type="chain" id="PRO_5033013258" evidence="1">
    <location>
        <begin position="24"/>
        <end position="663"/>
    </location>
</feature>
<gene>
    <name evidence="2" type="ORF">HMH01_13130</name>
</gene>
<protein>
    <submittedName>
        <fullName evidence="2">Uncharacterized protein</fullName>
    </submittedName>
</protein>
<dbReference type="AlphaFoldDB" id="A0A849L4V2"/>
<feature type="signal peptide" evidence="1">
    <location>
        <begin position="1"/>
        <end position="23"/>
    </location>
</feature>
<name>A0A849L4V2_9RHOB</name>
<dbReference type="RefSeq" id="WP_171326223.1">
    <property type="nucleotide sequence ID" value="NZ_JABFBC010000002.1"/>
</dbReference>
<comment type="caution">
    <text evidence="2">The sequence shown here is derived from an EMBL/GenBank/DDBJ whole genome shotgun (WGS) entry which is preliminary data.</text>
</comment>
<proteinExistence type="predicted"/>